<evidence type="ECO:0000313" key="15">
    <source>
        <dbReference type="Proteomes" id="UP000184120"/>
    </source>
</evidence>
<reference evidence="15" key="2">
    <citation type="submission" date="2016-11" db="EMBL/GenBank/DDBJ databases">
        <authorList>
            <person name="Varghese N."/>
            <person name="Submissions S."/>
        </authorList>
    </citation>
    <scope>NUCLEOTIDE SEQUENCE [LARGE SCALE GENOMIC DNA]</scope>
    <source>
        <strain evidence="15">DSM 27989</strain>
    </source>
</reference>
<evidence type="ECO:0000256" key="10">
    <source>
        <dbReference type="ARBA" id="ARBA00034478"/>
    </source>
</evidence>
<evidence type="ECO:0000313" key="13">
    <source>
        <dbReference type="EMBL" id="GGE97478.1"/>
    </source>
</evidence>
<evidence type="ECO:0000256" key="7">
    <source>
        <dbReference type="ARBA" id="ARBA00023002"/>
    </source>
</evidence>
<evidence type="ECO:0000256" key="2">
    <source>
        <dbReference type="ARBA" id="ARBA00004777"/>
    </source>
</evidence>
<keyword evidence="16" id="KW-1185">Reference proteome</keyword>
<evidence type="ECO:0000256" key="5">
    <source>
        <dbReference type="ARBA" id="ARBA00022630"/>
    </source>
</evidence>
<evidence type="ECO:0000256" key="3">
    <source>
        <dbReference type="ARBA" id="ARBA00006743"/>
    </source>
</evidence>
<reference evidence="13" key="5">
    <citation type="submission" date="2024-05" db="EMBL/GenBank/DDBJ databases">
        <authorList>
            <person name="Sun Q."/>
            <person name="Zhou Y."/>
        </authorList>
    </citation>
    <scope>NUCLEOTIDE SEQUENCE</scope>
    <source>
        <strain evidence="13">CGMCC 1.12707</strain>
    </source>
</reference>
<evidence type="ECO:0000313" key="16">
    <source>
        <dbReference type="Proteomes" id="UP000650994"/>
    </source>
</evidence>
<dbReference type="GO" id="GO:0005829">
    <property type="term" value="C:cytosol"/>
    <property type="evidence" value="ECO:0007669"/>
    <property type="project" value="InterPro"/>
</dbReference>
<sequence>MKVTEHIERANGKPLFSVEILPPLKGQDVNCTFKTLDPLVEMKPAFIDVTYHREEFVYKQKENGLLKRHQVRKRPGTVAICAAIQNHYKIDAIPHLICGGFTKEDTEDALIDLNFLDIDNVLVLRGDPIKSEKTFVPEVDGNAYASELIEQVTALNKGVYLDDELQETNKTDFCIGIAGYPEKHFESPNLAMDMFYLKKKVELGADYIVTQMFFDNQKYFDFVKKCREMDINIPIIPGIKPLSTFNQLKTLPQNFYLDLPETLAMEVLKAKDKETVKQIGLEWCINQSKELLEFGVPGLHFYTMSNSINTQKIANAIF</sequence>
<dbReference type="CDD" id="cd00537">
    <property type="entry name" value="MTHFR"/>
    <property type="match status" value="1"/>
</dbReference>
<evidence type="ECO:0000256" key="11">
    <source>
        <dbReference type="ARBA" id="ARBA00048628"/>
    </source>
</evidence>
<dbReference type="InterPro" id="IPR004620">
    <property type="entry name" value="MTHF_reductase_bac"/>
</dbReference>
<dbReference type="UniPathway" id="UPA00193"/>
<comment type="similarity">
    <text evidence="3 12">Belongs to the methylenetetrahydrofolate reductase family.</text>
</comment>
<evidence type="ECO:0000256" key="12">
    <source>
        <dbReference type="RuleBase" id="RU003862"/>
    </source>
</evidence>
<keyword evidence="9" id="KW-0486">Methionine biosynthesis</keyword>
<accession>A0A1M6YEH7</accession>
<comment type="cofactor">
    <cofactor evidence="1 12">
        <name>FAD</name>
        <dbReference type="ChEBI" id="CHEBI:57692"/>
    </cofactor>
</comment>
<keyword evidence="6 12" id="KW-0274">FAD</keyword>
<dbReference type="OrthoDB" id="9812555at2"/>
<dbReference type="EMBL" id="BMFL01000008">
    <property type="protein sequence ID" value="GGE97478.1"/>
    <property type="molecule type" value="Genomic_DNA"/>
</dbReference>
<dbReference type="EC" id="1.5.1.54" evidence="12"/>
<dbReference type="Pfam" id="PF02219">
    <property type="entry name" value="MTHFR"/>
    <property type="match status" value="1"/>
</dbReference>
<dbReference type="PANTHER" id="PTHR45754">
    <property type="entry name" value="METHYLENETETRAHYDROFOLATE REDUCTASE"/>
    <property type="match status" value="1"/>
</dbReference>
<dbReference type="Proteomes" id="UP000184120">
    <property type="component" value="Unassembled WGS sequence"/>
</dbReference>
<keyword evidence="8" id="KW-0520">NAD</keyword>
<dbReference type="GO" id="GO:0106312">
    <property type="term" value="F:methylenetetrahydrofolate reductase (NADH) activity"/>
    <property type="evidence" value="ECO:0007669"/>
    <property type="project" value="UniProtKB-EC"/>
</dbReference>
<comment type="catalytic activity">
    <reaction evidence="11">
        <text>(6S)-5-methyl-5,6,7,8-tetrahydrofolate + NAD(+) = (6R)-5,10-methylene-5,6,7,8-tetrahydrofolate + NADH + H(+)</text>
        <dbReference type="Rhea" id="RHEA:19821"/>
        <dbReference type="ChEBI" id="CHEBI:15378"/>
        <dbReference type="ChEBI" id="CHEBI:15636"/>
        <dbReference type="ChEBI" id="CHEBI:18608"/>
        <dbReference type="ChEBI" id="CHEBI:57540"/>
        <dbReference type="ChEBI" id="CHEBI:57945"/>
        <dbReference type="EC" id="1.5.1.54"/>
    </reaction>
    <physiologicalReaction direction="right-to-left" evidence="11">
        <dbReference type="Rhea" id="RHEA:19823"/>
    </physiologicalReaction>
</comment>
<reference evidence="13" key="1">
    <citation type="journal article" date="2014" name="Int. J. Syst. Evol. Microbiol.">
        <title>Complete genome of a new Firmicutes species belonging to the dominant human colonic microbiota ('Ruminococcus bicirculans') reveals two chromosomes and a selective capacity to utilize plant glucans.</title>
        <authorList>
            <consortium name="NISC Comparative Sequencing Program"/>
            <person name="Wegmann U."/>
            <person name="Louis P."/>
            <person name="Goesmann A."/>
            <person name="Henrissat B."/>
            <person name="Duncan S.H."/>
            <person name="Flint H.J."/>
        </authorList>
    </citation>
    <scope>NUCLEOTIDE SEQUENCE</scope>
    <source>
        <strain evidence="13">CGMCC 1.12707</strain>
    </source>
</reference>
<evidence type="ECO:0000256" key="1">
    <source>
        <dbReference type="ARBA" id="ARBA00001974"/>
    </source>
</evidence>
<dbReference type="Gene3D" id="3.20.20.220">
    <property type="match status" value="1"/>
</dbReference>
<comment type="pathway">
    <text evidence="10">Amino-acid biosynthesis; L-methionine biosynthesis via de novo pathway.</text>
</comment>
<gene>
    <name evidence="13" type="ORF">GCM10010984_13800</name>
    <name evidence="14" type="ORF">SAMN05443634_106219</name>
</gene>
<protein>
    <recommendedName>
        <fullName evidence="12">Methylenetetrahydrofolate reductase</fullName>
        <ecNumber evidence="12">1.5.1.54</ecNumber>
    </recommendedName>
</protein>
<dbReference type="SUPFAM" id="SSF51730">
    <property type="entry name" value="FAD-linked oxidoreductase"/>
    <property type="match status" value="1"/>
</dbReference>
<dbReference type="AlphaFoldDB" id="A0A1M6YEH7"/>
<evidence type="ECO:0000256" key="6">
    <source>
        <dbReference type="ARBA" id="ARBA00022827"/>
    </source>
</evidence>
<reference evidence="14" key="3">
    <citation type="submission" date="2016-11" db="EMBL/GenBank/DDBJ databases">
        <authorList>
            <person name="Jaros S."/>
            <person name="Januszkiewicz K."/>
            <person name="Wedrychowicz H."/>
        </authorList>
    </citation>
    <scope>NUCLEOTIDE SEQUENCE [LARGE SCALE GENOMIC DNA]</scope>
    <source>
        <strain evidence="14">DSM 27989</strain>
    </source>
</reference>
<name>A0A1M6YEH7_9FLAO</name>
<evidence type="ECO:0000256" key="8">
    <source>
        <dbReference type="ARBA" id="ARBA00023027"/>
    </source>
</evidence>
<dbReference type="EMBL" id="FRBH01000006">
    <property type="protein sequence ID" value="SHL16711.1"/>
    <property type="molecule type" value="Genomic_DNA"/>
</dbReference>
<dbReference type="GO" id="GO:0009086">
    <property type="term" value="P:methionine biosynthetic process"/>
    <property type="evidence" value="ECO:0007669"/>
    <property type="project" value="UniProtKB-KW"/>
</dbReference>
<keyword evidence="7 12" id="KW-0560">Oxidoreductase</keyword>
<comment type="pathway">
    <text evidence="2 12">One-carbon metabolism; tetrahydrofolate interconversion.</text>
</comment>
<dbReference type="FunFam" id="3.20.20.220:FF:000015">
    <property type="entry name" value="Methylenetetrahydrofolate reductase"/>
    <property type="match status" value="1"/>
</dbReference>
<proteinExistence type="inferred from homology"/>
<evidence type="ECO:0000256" key="4">
    <source>
        <dbReference type="ARBA" id="ARBA00022605"/>
    </source>
</evidence>
<dbReference type="PANTHER" id="PTHR45754:SF3">
    <property type="entry name" value="METHYLENETETRAHYDROFOLATE REDUCTASE (NADPH)"/>
    <property type="match status" value="1"/>
</dbReference>
<dbReference type="GO" id="GO:0071949">
    <property type="term" value="F:FAD binding"/>
    <property type="evidence" value="ECO:0007669"/>
    <property type="project" value="TreeGrafter"/>
</dbReference>
<dbReference type="InterPro" id="IPR029041">
    <property type="entry name" value="FAD-linked_oxidoreductase-like"/>
</dbReference>
<dbReference type="Proteomes" id="UP000650994">
    <property type="component" value="Unassembled WGS sequence"/>
</dbReference>
<dbReference type="STRING" id="1434701.SAMN05443634_106219"/>
<keyword evidence="5 12" id="KW-0285">Flavoprotein</keyword>
<keyword evidence="4" id="KW-0028">Amino-acid biosynthesis</keyword>
<organism evidence="14 15">
    <name type="scientific">Chishuiella changwenlii</name>
    <dbReference type="NCBI Taxonomy" id="1434701"/>
    <lineage>
        <taxon>Bacteria</taxon>
        <taxon>Pseudomonadati</taxon>
        <taxon>Bacteroidota</taxon>
        <taxon>Flavobacteriia</taxon>
        <taxon>Flavobacteriales</taxon>
        <taxon>Weeksellaceae</taxon>
        <taxon>Chishuiella</taxon>
    </lineage>
</organism>
<dbReference type="RefSeq" id="WP_072931899.1">
    <property type="nucleotide sequence ID" value="NZ_BMFL01000008.1"/>
</dbReference>
<dbReference type="GO" id="GO:0035999">
    <property type="term" value="P:tetrahydrofolate interconversion"/>
    <property type="evidence" value="ECO:0007669"/>
    <property type="project" value="UniProtKB-UniPathway"/>
</dbReference>
<evidence type="ECO:0000256" key="9">
    <source>
        <dbReference type="ARBA" id="ARBA00023167"/>
    </source>
</evidence>
<dbReference type="NCBIfam" id="TIGR00676">
    <property type="entry name" value="fadh2"/>
    <property type="match status" value="1"/>
</dbReference>
<reference evidence="16" key="4">
    <citation type="journal article" date="2019" name="Int. J. Syst. Evol. Microbiol.">
        <title>The Global Catalogue of Microorganisms (GCM) 10K type strain sequencing project: providing services to taxonomists for standard genome sequencing and annotation.</title>
        <authorList>
            <consortium name="The Broad Institute Genomics Platform"/>
            <consortium name="The Broad Institute Genome Sequencing Center for Infectious Disease"/>
            <person name="Wu L."/>
            <person name="Ma J."/>
        </authorList>
    </citation>
    <scope>NUCLEOTIDE SEQUENCE [LARGE SCALE GENOMIC DNA]</scope>
    <source>
        <strain evidence="16">CGMCC 1.12707</strain>
    </source>
</reference>
<evidence type="ECO:0000313" key="14">
    <source>
        <dbReference type="EMBL" id="SHL16711.1"/>
    </source>
</evidence>
<dbReference type="InterPro" id="IPR003171">
    <property type="entry name" value="Mehydrof_redctse-like"/>
</dbReference>